<dbReference type="Proteomes" id="UP001443914">
    <property type="component" value="Unassembled WGS sequence"/>
</dbReference>
<dbReference type="InterPro" id="IPR046960">
    <property type="entry name" value="PPR_At4g14850-like_plant"/>
</dbReference>
<reference evidence="3" key="1">
    <citation type="submission" date="2024-03" db="EMBL/GenBank/DDBJ databases">
        <title>WGS assembly of Saponaria officinalis var. Norfolk2.</title>
        <authorList>
            <person name="Jenkins J."/>
            <person name="Shu S."/>
            <person name="Grimwood J."/>
            <person name="Barry K."/>
            <person name="Goodstein D."/>
            <person name="Schmutz J."/>
            <person name="Leebens-Mack J."/>
            <person name="Osbourn A."/>
        </authorList>
    </citation>
    <scope>NUCLEOTIDE SEQUENCE [LARGE SCALE GENOMIC DNA]</scope>
    <source>
        <strain evidence="3">JIC</strain>
    </source>
</reference>
<dbReference type="NCBIfam" id="TIGR00756">
    <property type="entry name" value="PPR"/>
    <property type="match status" value="3"/>
</dbReference>
<gene>
    <name evidence="3" type="ORF">RND81_03G087300</name>
</gene>
<feature type="repeat" description="PPR" evidence="2">
    <location>
        <begin position="186"/>
        <end position="220"/>
    </location>
</feature>
<evidence type="ECO:0000313" key="3">
    <source>
        <dbReference type="EMBL" id="KAK9741179.1"/>
    </source>
</evidence>
<organism evidence="3 4">
    <name type="scientific">Saponaria officinalis</name>
    <name type="common">Common soapwort</name>
    <name type="synonym">Lychnis saponaria</name>
    <dbReference type="NCBI Taxonomy" id="3572"/>
    <lineage>
        <taxon>Eukaryota</taxon>
        <taxon>Viridiplantae</taxon>
        <taxon>Streptophyta</taxon>
        <taxon>Embryophyta</taxon>
        <taxon>Tracheophyta</taxon>
        <taxon>Spermatophyta</taxon>
        <taxon>Magnoliopsida</taxon>
        <taxon>eudicotyledons</taxon>
        <taxon>Gunneridae</taxon>
        <taxon>Pentapetalae</taxon>
        <taxon>Caryophyllales</taxon>
        <taxon>Caryophyllaceae</taxon>
        <taxon>Caryophylleae</taxon>
        <taxon>Saponaria</taxon>
    </lineage>
</organism>
<protein>
    <recommendedName>
        <fullName evidence="5">Pentatricopeptide repeat-containing protein</fullName>
    </recommendedName>
</protein>
<dbReference type="InterPro" id="IPR046848">
    <property type="entry name" value="E_motif"/>
</dbReference>
<dbReference type="FunFam" id="1.25.40.10:FF:001236">
    <property type="entry name" value="Pentatricopeptide repeat-containing protein At3g28660"/>
    <property type="match status" value="1"/>
</dbReference>
<dbReference type="Pfam" id="PF13041">
    <property type="entry name" value="PPR_2"/>
    <property type="match status" value="1"/>
</dbReference>
<name>A0AAW1M719_SAPOF</name>
<dbReference type="PANTHER" id="PTHR47926">
    <property type="entry name" value="PENTATRICOPEPTIDE REPEAT-CONTAINING PROTEIN"/>
    <property type="match status" value="1"/>
</dbReference>
<dbReference type="GO" id="GO:0009451">
    <property type="term" value="P:RNA modification"/>
    <property type="evidence" value="ECO:0007669"/>
    <property type="project" value="InterPro"/>
</dbReference>
<evidence type="ECO:0000313" key="4">
    <source>
        <dbReference type="Proteomes" id="UP001443914"/>
    </source>
</evidence>
<dbReference type="Pfam" id="PF01535">
    <property type="entry name" value="PPR"/>
    <property type="match status" value="3"/>
</dbReference>
<dbReference type="FunFam" id="1.25.40.10:FF:001394">
    <property type="entry name" value="Pentatricopeptide repeat-containing protein At3g28660"/>
    <property type="match status" value="1"/>
</dbReference>
<dbReference type="Gene3D" id="1.25.40.10">
    <property type="entry name" value="Tetratricopeptide repeat domain"/>
    <property type="match status" value="3"/>
</dbReference>
<evidence type="ECO:0008006" key="5">
    <source>
        <dbReference type="Google" id="ProtNLM"/>
    </source>
</evidence>
<sequence length="517" mass="57730">MNTKAISNTLDPKTWRRLMTHIDRCTNMRRLTQLHSLFLTHGLGSNPFAISKLLAFCALSDSGDLSYASRIFHHFHSPNSFFYNTLIRAYSRSCHPHLSLHYFNLMLKDDTSGAHVVPDQHCFPFVLVACSKGKWVSEGRKVHGLVLKNGLGGSDGYVQTSLLRFYCGCAELRDARKVFDEIPERDVIQWNVLMDGYVKTGSGCDALRLFWDMLGSEIEPDVYCVTTAINACAHLGSLEQGRWVHEYLMKRGDLVLDDVVGTALLDMYAKCGCIDMAVKVFEGMTERSVHCWAAFICGLSVHGYAMKAMSCLERMQVEDGIRPDNVCLLGVLTACTHAGYIDKGLCLLENMERKYGVVPRHEHYSCVVDMLCKAGRLDDAIGIITKMPMKPLASVWGALLSGSRIQKNVEFAELAVRELELLANGCVEDGIYVELSNIYMASKKITDAIRVRKLIGDRGTKKTRGISAVEVNGKVNEFVSGDTAHRQLNQIHETLSLFSTDLLHQSLEIIVLHEAHT</sequence>
<evidence type="ECO:0000256" key="2">
    <source>
        <dbReference type="PROSITE-ProRule" id="PRU00708"/>
    </source>
</evidence>
<evidence type="ECO:0000256" key="1">
    <source>
        <dbReference type="ARBA" id="ARBA00022737"/>
    </source>
</evidence>
<dbReference type="InterPro" id="IPR002885">
    <property type="entry name" value="PPR_rpt"/>
</dbReference>
<dbReference type="PROSITE" id="PS51375">
    <property type="entry name" value="PPR"/>
    <property type="match status" value="2"/>
</dbReference>
<feature type="repeat" description="PPR" evidence="2">
    <location>
        <begin position="257"/>
        <end position="291"/>
    </location>
</feature>
<dbReference type="GO" id="GO:0003723">
    <property type="term" value="F:RNA binding"/>
    <property type="evidence" value="ECO:0007669"/>
    <property type="project" value="InterPro"/>
</dbReference>
<keyword evidence="1" id="KW-0677">Repeat</keyword>
<dbReference type="Pfam" id="PF20431">
    <property type="entry name" value="E_motif"/>
    <property type="match status" value="1"/>
</dbReference>
<comment type="caution">
    <text evidence="3">The sequence shown here is derived from an EMBL/GenBank/DDBJ whole genome shotgun (WGS) entry which is preliminary data.</text>
</comment>
<dbReference type="AlphaFoldDB" id="A0AAW1M719"/>
<keyword evidence="4" id="KW-1185">Reference proteome</keyword>
<dbReference type="EMBL" id="JBDFQZ010000003">
    <property type="protein sequence ID" value="KAK9741179.1"/>
    <property type="molecule type" value="Genomic_DNA"/>
</dbReference>
<proteinExistence type="predicted"/>
<dbReference type="Pfam" id="PF12854">
    <property type="entry name" value="PPR_1"/>
    <property type="match status" value="1"/>
</dbReference>
<dbReference type="FunFam" id="1.25.40.10:FF:000343">
    <property type="entry name" value="Pentatricopeptide repeat-containing protein At3g58590"/>
    <property type="match status" value="1"/>
</dbReference>
<dbReference type="PANTHER" id="PTHR47926:SF437">
    <property type="entry name" value="PENTACOTRIPEPTIDE-REPEAT REGION OF PRORP DOMAIN-CONTAINING PROTEIN"/>
    <property type="match status" value="1"/>
</dbReference>
<accession>A0AAW1M719</accession>
<dbReference type="InterPro" id="IPR011990">
    <property type="entry name" value="TPR-like_helical_dom_sf"/>
</dbReference>